<dbReference type="eggNOG" id="COG1729">
    <property type="taxonomic scope" value="Bacteria"/>
</dbReference>
<dbReference type="InParanoid" id="E8R5X6"/>
<dbReference type="AlphaFoldDB" id="E8R5X6"/>
<dbReference type="Gene3D" id="1.25.40.10">
    <property type="entry name" value="Tetratricopeptide repeat domain"/>
    <property type="match status" value="1"/>
</dbReference>
<reference key="1">
    <citation type="submission" date="2010-11" db="EMBL/GenBank/DDBJ databases">
        <title>The complete sequence of chromosome of Isophaera pallida ATCC 43644.</title>
        <authorList>
            <consortium name="US DOE Joint Genome Institute (JGI-PGF)"/>
            <person name="Lucas S."/>
            <person name="Copeland A."/>
            <person name="Lapidus A."/>
            <person name="Bruce D."/>
            <person name="Goodwin L."/>
            <person name="Pitluck S."/>
            <person name="Kyrpides N."/>
            <person name="Mavromatis K."/>
            <person name="Pagani I."/>
            <person name="Ivanova N."/>
            <person name="Saunders E."/>
            <person name="Brettin T."/>
            <person name="Detter J.C."/>
            <person name="Han C."/>
            <person name="Tapia R."/>
            <person name="Land M."/>
            <person name="Hauser L."/>
            <person name="Markowitz V."/>
            <person name="Cheng J.-F."/>
            <person name="Hugenholtz P."/>
            <person name="Woyke T."/>
            <person name="Wu D."/>
            <person name="Eisen J.A."/>
        </authorList>
    </citation>
    <scope>NUCLEOTIDE SEQUENCE</scope>
    <source>
        <strain>ATCC 43644</strain>
    </source>
</reference>
<sequence length="369" mass="39940">MLIPQTNRASRIRTRCWTLAWLMAATVGPSTLMCQTWADEVRLIPGSTFKSPAVVSGRIRGTITEETPETITLKVGGQTVAVPVDQVDRVTYDQAPASLTAAASLARGNNPTRAAEEFQKAANEARNQPLVRQAALFGYHNLNARMALGDPNAAPEAIRNLEGFLKEFPKARQRGEALITLIRLQIAIDDFDAARRNVQELGAIAWATDLAKVFNARIAAESNDAAAQTAALSDLDSVIASSTTNPVVKRDAQLAKAQVLAAARKFEEARRTVEEVIAGADPEDAATLAAAHNTLGDCLIAENRPKDALMNFLHVDILYSSEREQHARALAAIVALWNTLGKPERAREVLGKLKSEYPQSPYTAQAERG</sequence>
<dbReference type="InterPro" id="IPR011990">
    <property type="entry name" value="TPR-like_helical_dom_sf"/>
</dbReference>
<dbReference type="STRING" id="575540.Isop_3316"/>
<accession>E8R5X6</accession>
<gene>
    <name evidence="1" type="ordered locus">Isop_3316</name>
</gene>
<evidence type="ECO:0000313" key="1">
    <source>
        <dbReference type="EMBL" id="ADV63878.1"/>
    </source>
</evidence>
<dbReference type="SUPFAM" id="SSF48452">
    <property type="entry name" value="TPR-like"/>
    <property type="match status" value="1"/>
</dbReference>
<protein>
    <recommendedName>
        <fullName evidence="3">Tetratricopeptide repeat protein</fullName>
    </recommendedName>
</protein>
<dbReference type="KEGG" id="ipa:Isop_3316"/>
<keyword evidence="2" id="KW-1185">Reference proteome</keyword>
<dbReference type="HOGENOM" id="CLU_818015_0_0_0"/>
<dbReference type="Proteomes" id="UP000008631">
    <property type="component" value="Chromosome"/>
</dbReference>
<organism evidence="1 2">
    <name type="scientific">Isosphaera pallida (strain ATCC 43644 / DSM 9630 / IS1B)</name>
    <dbReference type="NCBI Taxonomy" id="575540"/>
    <lineage>
        <taxon>Bacteria</taxon>
        <taxon>Pseudomonadati</taxon>
        <taxon>Planctomycetota</taxon>
        <taxon>Planctomycetia</taxon>
        <taxon>Isosphaerales</taxon>
        <taxon>Isosphaeraceae</taxon>
        <taxon>Isosphaera</taxon>
    </lineage>
</organism>
<name>E8R5X6_ISOPI</name>
<evidence type="ECO:0008006" key="3">
    <source>
        <dbReference type="Google" id="ProtNLM"/>
    </source>
</evidence>
<evidence type="ECO:0000313" key="2">
    <source>
        <dbReference type="Proteomes" id="UP000008631"/>
    </source>
</evidence>
<dbReference type="EMBL" id="CP002353">
    <property type="protein sequence ID" value="ADV63878.1"/>
    <property type="molecule type" value="Genomic_DNA"/>
</dbReference>
<reference evidence="1 2" key="2">
    <citation type="journal article" date="2011" name="Stand. Genomic Sci.">
        <title>Complete genome sequence of Isosphaera pallida type strain (IS1B).</title>
        <authorList>
            <consortium name="US DOE Joint Genome Institute (JGI-PGF)"/>
            <person name="Goker M."/>
            <person name="Cleland D."/>
            <person name="Saunders E."/>
            <person name="Lapidus A."/>
            <person name="Nolan M."/>
            <person name="Lucas S."/>
            <person name="Hammon N."/>
            <person name="Deshpande S."/>
            <person name="Cheng J.F."/>
            <person name="Tapia R."/>
            <person name="Han C."/>
            <person name="Goodwin L."/>
            <person name="Pitluck S."/>
            <person name="Liolios K."/>
            <person name="Pagani I."/>
            <person name="Ivanova N."/>
            <person name="Mavromatis K."/>
            <person name="Pati A."/>
            <person name="Chen A."/>
            <person name="Palaniappan K."/>
            <person name="Land M."/>
            <person name="Hauser L."/>
            <person name="Chang Y.J."/>
            <person name="Jeffries C.D."/>
            <person name="Detter J.C."/>
            <person name="Beck B."/>
            <person name="Woyke T."/>
            <person name="Bristow J."/>
            <person name="Eisen J.A."/>
            <person name="Markowitz V."/>
            <person name="Hugenholtz P."/>
            <person name="Kyrpides N.C."/>
            <person name="Klenk H.P."/>
        </authorList>
    </citation>
    <scope>NUCLEOTIDE SEQUENCE [LARGE SCALE GENOMIC DNA]</scope>
    <source>
        <strain evidence="2">ATCC 43644 / DSM 9630 / IS1B</strain>
    </source>
</reference>
<proteinExistence type="predicted"/>